<dbReference type="HOGENOM" id="CLU_010194_9_2_1"/>
<dbReference type="EMBL" id="KI912113">
    <property type="protein sequence ID" value="ETS80697.1"/>
    <property type="molecule type" value="Genomic_DNA"/>
</dbReference>
<dbReference type="eggNOG" id="KOG1611">
    <property type="taxonomic scope" value="Eukaryota"/>
</dbReference>
<dbReference type="InterPro" id="IPR036291">
    <property type="entry name" value="NAD(P)-bd_dom_sf"/>
</dbReference>
<reference evidence="2" key="1">
    <citation type="journal article" date="2015" name="BMC Genomics">
        <title>Genomic and transcriptomic analysis of the endophytic fungus Pestalotiopsis fici reveals its lifestyle and high potential for synthesis of natural products.</title>
        <authorList>
            <person name="Wang X."/>
            <person name="Zhang X."/>
            <person name="Liu L."/>
            <person name="Xiang M."/>
            <person name="Wang W."/>
            <person name="Sun X."/>
            <person name="Che Y."/>
            <person name="Guo L."/>
            <person name="Liu G."/>
            <person name="Guo L."/>
            <person name="Wang C."/>
            <person name="Yin W.B."/>
            <person name="Stadler M."/>
            <person name="Zhang X."/>
            <person name="Liu X."/>
        </authorList>
    </citation>
    <scope>NUCLEOTIDE SEQUENCE [LARGE SCALE GENOMIC DNA]</scope>
    <source>
        <strain evidence="2">W106-1 / CGMCC3.15140</strain>
    </source>
</reference>
<dbReference type="OrthoDB" id="7289984at2759"/>
<dbReference type="PANTHER" id="PTHR45458:SF3">
    <property type="entry name" value="CHAIN DEHYDROGENASE (ATSC), PUTATIVE-RELATED"/>
    <property type="match status" value="1"/>
</dbReference>
<proteinExistence type="predicted"/>
<dbReference type="Pfam" id="PF00106">
    <property type="entry name" value="adh_short"/>
    <property type="match status" value="1"/>
</dbReference>
<dbReference type="InterPro" id="IPR002347">
    <property type="entry name" value="SDR_fam"/>
</dbReference>
<dbReference type="InterPro" id="IPR052184">
    <property type="entry name" value="SDR_enzymes"/>
</dbReference>
<dbReference type="OMA" id="GPDNTED"/>
<name>W3X5M5_PESFW</name>
<dbReference type="Proteomes" id="UP000030651">
    <property type="component" value="Unassembled WGS sequence"/>
</dbReference>
<organism evidence="1 2">
    <name type="scientific">Pestalotiopsis fici (strain W106-1 / CGMCC3.15140)</name>
    <dbReference type="NCBI Taxonomy" id="1229662"/>
    <lineage>
        <taxon>Eukaryota</taxon>
        <taxon>Fungi</taxon>
        <taxon>Dikarya</taxon>
        <taxon>Ascomycota</taxon>
        <taxon>Pezizomycotina</taxon>
        <taxon>Sordariomycetes</taxon>
        <taxon>Xylariomycetidae</taxon>
        <taxon>Amphisphaeriales</taxon>
        <taxon>Sporocadaceae</taxon>
        <taxon>Pestalotiopsis</taxon>
    </lineage>
</organism>
<dbReference type="InParanoid" id="W3X5M5"/>
<sequence>MPSYVITGASRGLGFELLRQLSSNVNNTVVGLVRNKPAMEKKVSEELGNRPNVHVLQGDLNSYEELQKAAADTTTITNGSLDYLIANGAYVPQWDAYDPIGVLAQNPKKLEQELTKLYTTNIVGNINLYNLFLPLVLKGQAKKVVAITSSLANLPTVNGLGLEASPLYAIVKAGLNMVSAKFSAQYKLDGVLFVSICPGMVEAGHFDNLSPQQQATIDTMVTKFKAAIPDFSGASTPEVAMRNLINIWENASIENGDGGAFLSSRGTRY</sequence>
<dbReference type="Gene3D" id="3.40.50.720">
    <property type="entry name" value="NAD(P)-binding Rossmann-like Domain"/>
    <property type="match status" value="1"/>
</dbReference>
<evidence type="ECO:0000313" key="2">
    <source>
        <dbReference type="Proteomes" id="UP000030651"/>
    </source>
</evidence>
<protein>
    <recommendedName>
        <fullName evidence="3">NAD(P)-binding protein</fullName>
    </recommendedName>
</protein>
<keyword evidence="2" id="KW-1185">Reference proteome</keyword>
<dbReference type="AlphaFoldDB" id="W3X5M5"/>
<gene>
    <name evidence="1" type="ORF">PFICI_08226</name>
</gene>
<dbReference type="RefSeq" id="XP_007834998.1">
    <property type="nucleotide sequence ID" value="XM_007836807.1"/>
</dbReference>
<evidence type="ECO:0000313" key="1">
    <source>
        <dbReference type="EMBL" id="ETS80697.1"/>
    </source>
</evidence>
<dbReference type="GeneID" id="19273239"/>
<dbReference type="PANTHER" id="PTHR45458">
    <property type="entry name" value="SHORT-CHAIN DEHYDROGENASE/REDUCTASE SDR"/>
    <property type="match status" value="1"/>
</dbReference>
<accession>W3X5M5</accession>
<dbReference type="SUPFAM" id="SSF51735">
    <property type="entry name" value="NAD(P)-binding Rossmann-fold domains"/>
    <property type="match status" value="1"/>
</dbReference>
<dbReference type="PRINTS" id="PR00081">
    <property type="entry name" value="GDHRDH"/>
</dbReference>
<evidence type="ECO:0008006" key="3">
    <source>
        <dbReference type="Google" id="ProtNLM"/>
    </source>
</evidence>
<dbReference type="GO" id="GO:0016616">
    <property type="term" value="F:oxidoreductase activity, acting on the CH-OH group of donors, NAD or NADP as acceptor"/>
    <property type="evidence" value="ECO:0007669"/>
    <property type="project" value="TreeGrafter"/>
</dbReference>
<dbReference type="KEGG" id="pfy:PFICI_08226"/>